<dbReference type="PANTHER" id="PTHR43156:SF2">
    <property type="entry name" value="STAGE II SPORULATION PROTEIN E"/>
    <property type="match status" value="1"/>
</dbReference>
<organism evidence="3 4">
    <name type="scientific">Streptomyces albipurpureus</name>
    <dbReference type="NCBI Taxonomy" id="2897419"/>
    <lineage>
        <taxon>Bacteria</taxon>
        <taxon>Bacillati</taxon>
        <taxon>Actinomycetota</taxon>
        <taxon>Actinomycetes</taxon>
        <taxon>Kitasatosporales</taxon>
        <taxon>Streptomycetaceae</taxon>
        <taxon>Streptomyces</taxon>
    </lineage>
</organism>
<dbReference type="InterPro" id="IPR036457">
    <property type="entry name" value="PPM-type-like_dom_sf"/>
</dbReference>
<accession>A0ABT0UMF0</accession>
<keyword evidence="4" id="KW-1185">Reference proteome</keyword>
<dbReference type="InterPro" id="IPR052016">
    <property type="entry name" value="Bact_Sigma-Reg"/>
</dbReference>
<name>A0ABT0UMF0_9ACTN</name>
<keyword evidence="1" id="KW-0378">Hydrolase</keyword>
<gene>
    <name evidence="3" type="ORF">NBG84_16155</name>
</gene>
<evidence type="ECO:0000256" key="1">
    <source>
        <dbReference type="ARBA" id="ARBA00022801"/>
    </source>
</evidence>
<dbReference type="SMART" id="SM00331">
    <property type="entry name" value="PP2C_SIG"/>
    <property type="match status" value="1"/>
</dbReference>
<comment type="caution">
    <text evidence="3">The sequence shown here is derived from an EMBL/GenBank/DDBJ whole genome shotgun (WGS) entry which is preliminary data.</text>
</comment>
<sequence>MQPETEVTNCGTSAARWSEVLHELWSAADRAEDVTALAGRLYTVLAEFPGVLTVVGTRWHGGQLRYMRGLRTADSPPALLDTDQEGCAEAAARAPGSGTRVREHDTADLAAGWPEAELLRAVGAKRVVECVFALDAGDWASLVIGLVSAEPADPALSLRLRQASEVVATCNRRIVTQREHERRQVHDAFLAEASLQMDASLDVEETLQRVARLAVPAVAEGCLLHLRQGPRLVPVASAHIAADRQSWLADTASGDAWLTQVLRRSVEGEGGLILSGKALVGGPLGAKAAGVGTSVRVLSVNPLRARGRVLGTLTFLFHHEDASTQMPRFLADLANRAALAIDTSTLYEQRRQHVVSLQRHLLPAELPHSPGLVLSSAYEVADDSLDVGGDFYDAIPGPSGRIALLIGDVCGRGAEAAALTGLARHTLRTLLEDGSPGAHTLVRLNQALHRERARRFVTALVVTLVPEGDGFRAEVANAGHPPPLVRRASSRVERVECGGLLLGVQSSAAYTSVSVDLGPGDSLVLFTDGLTEARARDGRFFEDLLPGAVAREGAGDPRWLAGRLVHAGVDFRVSGEDDVAVLAAFVKEVR</sequence>
<feature type="domain" description="PPM-type phosphatase" evidence="2">
    <location>
        <begin position="369"/>
        <end position="586"/>
    </location>
</feature>
<dbReference type="InterPro" id="IPR029016">
    <property type="entry name" value="GAF-like_dom_sf"/>
</dbReference>
<dbReference type="Gene3D" id="3.30.450.40">
    <property type="match status" value="1"/>
</dbReference>
<dbReference type="EMBL" id="JAMQAW010000012">
    <property type="protein sequence ID" value="MCM2389802.1"/>
    <property type="molecule type" value="Genomic_DNA"/>
</dbReference>
<dbReference type="Proteomes" id="UP001431429">
    <property type="component" value="Unassembled WGS sequence"/>
</dbReference>
<dbReference type="Pfam" id="PF07228">
    <property type="entry name" value="SpoIIE"/>
    <property type="match status" value="1"/>
</dbReference>
<dbReference type="SUPFAM" id="SSF81606">
    <property type="entry name" value="PP2C-like"/>
    <property type="match status" value="1"/>
</dbReference>
<protein>
    <submittedName>
        <fullName evidence="3">SpoIIE family protein phosphatase</fullName>
    </submittedName>
</protein>
<dbReference type="PANTHER" id="PTHR43156">
    <property type="entry name" value="STAGE II SPORULATION PROTEIN E-RELATED"/>
    <property type="match status" value="1"/>
</dbReference>
<dbReference type="Gene3D" id="3.60.40.10">
    <property type="entry name" value="PPM-type phosphatase domain"/>
    <property type="match status" value="1"/>
</dbReference>
<dbReference type="SUPFAM" id="SSF55781">
    <property type="entry name" value="GAF domain-like"/>
    <property type="match status" value="1"/>
</dbReference>
<proteinExistence type="predicted"/>
<evidence type="ECO:0000259" key="2">
    <source>
        <dbReference type="SMART" id="SM00331"/>
    </source>
</evidence>
<dbReference type="InterPro" id="IPR001932">
    <property type="entry name" value="PPM-type_phosphatase-like_dom"/>
</dbReference>
<reference evidence="3" key="1">
    <citation type="submission" date="2022-06" db="EMBL/GenBank/DDBJ databases">
        <title>Genome public.</title>
        <authorList>
            <person name="Sun Q."/>
        </authorList>
    </citation>
    <scope>NUCLEOTIDE SEQUENCE</scope>
    <source>
        <strain evidence="3">CWNU-1</strain>
    </source>
</reference>
<evidence type="ECO:0000313" key="4">
    <source>
        <dbReference type="Proteomes" id="UP001431429"/>
    </source>
</evidence>
<evidence type="ECO:0000313" key="3">
    <source>
        <dbReference type="EMBL" id="MCM2389802.1"/>
    </source>
</evidence>
<dbReference type="RefSeq" id="WP_250920147.1">
    <property type="nucleotide sequence ID" value="NZ_JAMQAW010000012.1"/>
</dbReference>